<protein>
    <recommendedName>
        <fullName evidence="3">Portal protein</fullName>
    </recommendedName>
</protein>
<evidence type="ECO:0008006" key="3">
    <source>
        <dbReference type="Google" id="ProtNLM"/>
    </source>
</evidence>
<evidence type="ECO:0000256" key="1">
    <source>
        <dbReference type="SAM" id="Coils"/>
    </source>
</evidence>
<keyword evidence="1" id="KW-0175">Coiled coil</keyword>
<dbReference type="InterPro" id="IPR032427">
    <property type="entry name" value="P22_portal"/>
</dbReference>
<name>A0A7S9XFL6_9VIRU</name>
<reference evidence="2" key="1">
    <citation type="submission" date="2020-08" db="EMBL/GenBank/DDBJ databases">
        <title>Bridging the membrane lipid divide: bacteria of the FCB group superphylum have the potential to synthesize archaeal ether lipids.</title>
        <authorList>
            <person name="Villanueva L."/>
            <person name="von Meijenfeldt F.A.B."/>
            <person name="Westbye A.B."/>
            <person name="Yadav S."/>
            <person name="Hopmans E.C."/>
            <person name="Dutilh B.E."/>
            <person name="Sinninghe Damste J.S."/>
        </authorList>
    </citation>
    <scope>NUCLEOTIDE SEQUENCE</scope>
    <source>
        <strain evidence="2">NIOZ-UU157</strain>
    </source>
</reference>
<proteinExistence type="predicted"/>
<dbReference type="EMBL" id="MW030560">
    <property type="protein sequence ID" value="QPI16389.1"/>
    <property type="molecule type" value="Genomic_DNA"/>
</dbReference>
<dbReference type="Pfam" id="PF16510">
    <property type="entry name" value="P22_portal"/>
    <property type="match status" value="1"/>
</dbReference>
<accession>A0A7S9XFL6</accession>
<sequence>MAIIRYTKEQNIQYAYLNVFPDQFKSAKQKQDDSWVKNTMDYFATKAYAEYIKNRDTFVKNYDLMKGILSREDFLIDEPEVKSFTDMLQSDLELPSYVKHYSIVTTPINELVGEISKRPDAYRVKAFDDDSQAQELQFKTDTLQAYVINQVKQQVMAKAAMSGQEISMEDVDAITMEQVKEQLDTYTSVAEKWANHTLTAQKAEFNLKEKGEDAFRDLLISAREFYHIYEDNSKLGFNIEVANPKNTWFLTTPDKKYISDPTGRSQGAYAAGTVEVMELSEIIEAHPDLTKQEIDHLRTSQQDYGLINARESNLGNPNVDPGIDSINYDTYDPLVLQTRMIIESEIKENNDGLQDFLGVTNNVSAFGNKYVVIRSYWISKKKIGKLTYTDEMGNEQSTLVDENYKSGDIPTQIALEWGWINEWYQGTKIGPDIYHVKPYKLLNYCPIIGTTYEVKNTEARSLVDLMKPFQVIYNVCMNQLYKLLEKEVGKVQLMSLRHIPVPKDGDAQDALDMWEMEARERGVVFIDDSPENLKAPSSFNQFTSLDLTRTQEIQSRYNLAQQMKVECWELIGMSRQRMGSVAASETATATNTAMQQSYSQTEPLFIAHEYVMGQLYQGIIDASLYIESSKPQSTLSYITSEGESAFVQVNGSDLTLRDLKVFLTNRPEDTQMFNELRQLAQAIIQNGGTLYDIIELYSTKSMREMKKTFKDLRDRQVQQQEQQMQLQQQQQEQAGKIAQGQMQQVEQLAAQKQANENYQNELDRINKKEIAMINAMSKEGEATADLDNSGTPDSLEIEKIASQRSIAKSNYNSKMADINSKNTVAQQKLQIEREKIKLARDNQANDLAVAKMNAKGRSK</sequence>
<gene>
    <name evidence="2" type="ORF">NIOZUU157_00280</name>
</gene>
<organism evidence="2">
    <name type="scientific">Virus NIOZ-UU157</name>
    <dbReference type="NCBI Taxonomy" id="2763269"/>
    <lineage>
        <taxon>Viruses</taxon>
    </lineage>
</organism>
<feature type="coiled-coil region" evidence="1">
    <location>
        <begin position="702"/>
        <end position="768"/>
    </location>
</feature>
<evidence type="ECO:0000313" key="2">
    <source>
        <dbReference type="EMBL" id="QPI16389.1"/>
    </source>
</evidence>